<sequence length="235" mass="26064">MGGLLWAQRHAPRAFTDLLSVEHVNREVVHWIKGWDKVVFDRNPPPATMKKFYADRYAEKAGLKKRSGTTETHVQLDRKQRPMEKILLLSGPPGAGKTTLAHVAAKHCGYETIEINASDDRSASTLKLKLADALQTRSAFEKQKPKCVIIDEIDGVHNGGGGGGAIWTVMHALKDVKGQAPLCRPIIAICNDLYAQVLRPLRDVAKIIRMKPPQTSHLTARIRDACLKENVDIEP</sequence>
<dbReference type="Proteomes" id="UP000001568">
    <property type="component" value="Chromosome 17"/>
</dbReference>
<gene>
    <name evidence="5" type="ORF">OSTLU_41967</name>
</gene>
<dbReference type="AlphaFoldDB" id="A4S9K8"/>
<dbReference type="GO" id="GO:0005634">
    <property type="term" value="C:nucleus"/>
    <property type="evidence" value="ECO:0007669"/>
    <property type="project" value="UniProtKB-SubCell"/>
</dbReference>
<dbReference type="InterPro" id="IPR003959">
    <property type="entry name" value="ATPase_AAA_core"/>
</dbReference>
<evidence type="ECO:0000256" key="1">
    <source>
        <dbReference type="ARBA" id="ARBA00004123"/>
    </source>
</evidence>
<dbReference type="PANTHER" id="PTHR46765">
    <property type="entry name" value="P-LOOP CONTAINING NUCLEOSIDE TRIPHOSPHATE HYDROLASES SUPERFAMILY PROTEIN"/>
    <property type="match status" value="1"/>
</dbReference>
<dbReference type="InterPro" id="IPR053016">
    <property type="entry name" value="CTF18-RFC_complex"/>
</dbReference>
<feature type="non-terminal residue" evidence="5">
    <location>
        <position position="235"/>
    </location>
</feature>
<dbReference type="Gene3D" id="3.40.50.300">
    <property type="entry name" value="P-loop containing nucleotide triphosphate hydrolases"/>
    <property type="match status" value="1"/>
</dbReference>
<dbReference type="SUPFAM" id="SSF52540">
    <property type="entry name" value="P-loop containing nucleoside triphosphate hydrolases"/>
    <property type="match status" value="1"/>
</dbReference>
<dbReference type="GO" id="GO:0016887">
    <property type="term" value="F:ATP hydrolysis activity"/>
    <property type="evidence" value="ECO:0007669"/>
    <property type="project" value="InterPro"/>
</dbReference>
<dbReference type="HOGENOM" id="CLU_1182771_0_0_1"/>
<comment type="similarity">
    <text evidence="3">Belongs to the activator 1 small subunits family. CTF18 subfamily.</text>
</comment>
<organism evidence="5 6">
    <name type="scientific">Ostreococcus lucimarinus (strain CCE9901)</name>
    <dbReference type="NCBI Taxonomy" id="436017"/>
    <lineage>
        <taxon>Eukaryota</taxon>
        <taxon>Viridiplantae</taxon>
        <taxon>Chlorophyta</taxon>
        <taxon>Mamiellophyceae</taxon>
        <taxon>Mamiellales</taxon>
        <taxon>Bathycoccaceae</taxon>
        <taxon>Ostreococcus</taxon>
    </lineage>
</organism>
<proteinExistence type="inferred from homology"/>
<accession>A4S9K8</accession>
<dbReference type="CDD" id="cd00009">
    <property type="entry name" value="AAA"/>
    <property type="match status" value="1"/>
</dbReference>
<protein>
    <recommendedName>
        <fullName evidence="4">AAA+ ATPase domain-containing protein</fullName>
    </recommendedName>
</protein>
<keyword evidence="6" id="KW-1185">Reference proteome</keyword>
<dbReference type="GO" id="GO:0005524">
    <property type="term" value="F:ATP binding"/>
    <property type="evidence" value="ECO:0007669"/>
    <property type="project" value="InterPro"/>
</dbReference>
<dbReference type="STRING" id="436017.A4S9K8"/>
<dbReference type="OrthoDB" id="2195431at2759"/>
<dbReference type="SMART" id="SM00382">
    <property type="entry name" value="AAA"/>
    <property type="match status" value="1"/>
</dbReference>
<dbReference type="GeneID" id="5006245"/>
<dbReference type="Pfam" id="PF00004">
    <property type="entry name" value="AAA"/>
    <property type="match status" value="1"/>
</dbReference>
<dbReference type="EMBL" id="CP000597">
    <property type="protein sequence ID" value="ABP00402.1"/>
    <property type="molecule type" value="Genomic_DNA"/>
</dbReference>
<feature type="domain" description="AAA+ ATPase" evidence="4">
    <location>
        <begin position="83"/>
        <end position="214"/>
    </location>
</feature>
<dbReference type="OMA" id="HICRKES"/>
<reference evidence="5 6" key="1">
    <citation type="journal article" date="2007" name="Proc. Natl. Acad. Sci. U.S.A.">
        <title>The tiny eukaryote Ostreococcus provides genomic insights into the paradox of plankton speciation.</title>
        <authorList>
            <person name="Palenik B."/>
            <person name="Grimwood J."/>
            <person name="Aerts A."/>
            <person name="Rouze P."/>
            <person name="Salamov A."/>
            <person name="Putnam N."/>
            <person name="Dupont C."/>
            <person name="Jorgensen R."/>
            <person name="Derelle E."/>
            <person name="Rombauts S."/>
            <person name="Zhou K."/>
            <person name="Otillar R."/>
            <person name="Merchant S.S."/>
            <person name="Podell S."/>
            <person name="Gaasterland T."/>
            <person name="Napoli C."/>
            <person name="Gendler K."/>
            <person name="Manuell A."/>
            <person name="Tai V."/>
            <person name="Vallon O."/>
            <person name="Piganeau G."/>
            <person name="Jancek S."/>
            <person name="Heijde M."/>
            <person name="Jabbari K."/>
            <person name="Bowler C."/>
            <person name="Lohr M."/>
            <person name="Robbens S."/>
            <person name="Werner G."/>
            <person name="Dubchak I."/>
            <person name="Pazour G.J."/>
            <person name="Ren Q."/>
            <person name="Paulsen I."/>
            <person name="Delwiche C."/>
            <person name="Schmutz J."/>
            <person name="Rokhsar D."/>
            <person name="Van de Peer Y."/>
            <person name="Moreau H."/>
            <person name="Grigoriev I.V."/>
        </authorList>
    </citation>
    <scope>NUCLEOTIDE SEQUENCE [LARGE SCALE GENOMIC DNA]</scope>
    <source>
        <strain evidence="5 6">CCE9901</strain>
    </source>
</reference>
<comment type="subcellular location">
    <subcellularLocation>
        <location evidence="1">Nucleus</location>
    </subcellularLocation>
</comment>
<dbReference type="Gramene" id="ABP00402">
    <property type="protein sequence ID" value="ABP00402"/>
    <property type="gene ID" value="OSTLU_41967"/>
</dbReference>
<name>A4S9K8_OSTLU</name>
<evidence type="ECO:0000313" key="6">
    <source>
        <dbReference type="Proteomes" id="UP000001568"/>
    </source>
</evidence>
<dbReference type="RefSeq" id="XP_001422085.1">
    <property type="nucleotide sequence ID" value="XM_001422048.1"/>
</dbReference>
<evidence type="ECO:0000256" key="3">
    <source>
        <dbReference type="ARBA" id="ARBA00043975"/>
    </source>
</evidence>
<dbReference type="InterPro" id="IPR003593">
    <property type="entry name" value="AAA+_ATPase"/>
</dbReference>
<evidence type="ECO:0000313" key="5">
    <source>
        <dbReference type="EMBL" id="ABP00402.1"/>
    </source>
</evidence>
<evidence type="ECO:0000256" key="2">
    <source>
        <dbReference type="ARBA" id="ARBA00023242"/>
    </source>
</evidence>
<keyword evidence="2" id="KW-0539">Nucleus</keyword>
<dbReference type="KEGG" id="olu:OSTLU_41967"/>
<dbReference type="PANTHER" id="PTHR46765:SF1">
    <property type="entry name" value="P-LOOP CONTAINING NUCLEOSIDE TRIPHOSPHATE HYDROLASES SUPERFAMILY PROTEIN"/>
    <property type="match status" value="1"/>
</dbReference>
<dbReference type="InterPro" id="IPR027417">
    <property type="entry name" value="P-loop_NTPase"/>
</dbReference>
<dbReference type="eggNOG" id="KOG1969">
    <property type="taxonomic scope" value="Eukaryota"/>
</dbReference>
<evidence type="ECO:0000259" key="4">
    <source>
        <dbReference type="SMART" id="SM00382"/>
    </source>
</evidence>